<evidence type="ECO:0000313" key="8">
    <source>
        <dbReference type="EMBL" id="NJI01327.1"/>
    </source>
</evidence>
<dbReference type="AlphaFoldDB" id="A0A2T4MIH8"/>
<feature type="domain" description="Response regulatory" evidence="7">
    <location>
        <begin position="1"/>
        <end position="77"/>
    </location>
</feature>
<dbReference type="PANTHER" id="PTHR48111">
    <property type="entry name" value="REGULATOR OF RPOS"/>
    <property type="match status" value="1"/>
</dbReference>
<organism evidence="8 11">
    <name type="scientific">Staphylococcus agnetis</name>
    <dbReference type="NCBI Taxonomy" id="985762"/>
    <lineage>
        <taxon>Bacteria</taxon>
        <taxon>Bacillati</taxon>
        <taxon>Bacillota</taxon>
        <taxon>Bacilli</taxon>
        <taxon>Bacillales</taxon>
        <taxon>Staphylococcaceae</taxon>
        <taxon>Staphylococcus</taxon>
    </lineage>
</organism>
<comment type="caution">
    <text evidence="8">The sequence shown here is derived from an EMBL/GenBank/DDBJ whole genome shotgun (WGS) entry which is preliminary data.</text>
</comment>
<dbReference type="GO" id="GO:0000976">
    <property type="term" value="F:transcription cis-regulatory region binding"/>
    <property type="evidence" value="ECO:0007669"/>
    <property type="project" value="TreeGrafter"/>
</dbReference>
<keyword evidence="10" id="KW-1185">Reference proteome</keyword>
<evidence type="ECO:0000256" key="6">
    <source>
        <dbReference type="PROSITE-ProRule" id="PRU00169"/>
    </source>
</evidence>
<evidence type="ECO:0000256" key="1">
    <source>
        <dbReference type="ARBA" id="ARBA00022553"/>
    </source>
</evidence>
<evidence type="ECO:0000313" key="10">
    <source>
        <dbReference type="Proteomes" id="UP000195208"/>
    </source>
</evidence>
<proteinExistence type="predicted"/>
<dbReference type="Gene3D" id="3.40.50.2300">
    <property type="match status" value="1"/>
</dbReference>
<dbReference type="PANTHER" id="PTHR48111:SF1">
    <property type="entry name" value="TWO-COMPONENT RESPONSE REGULATOR ORR33"/>
    <property type="match status" value="1"/>
</dbReference>
<keyword evidence="5" id="KW-0804">Transcription</keyword>
<evidence type="ECO:0000313" key="11">
    <source>
        <dbReference type="Proteomes" id="UP000646308"/>
    </source>
</evidence>
<reference evidence="8" key="2">
    <citation type="submission" date="2019-11" db="EMBL/GenBank/DDBJ databases">
        <title>Whole genome comparisons of Staphylococcus agnetis isolates from cattle and chickens.</title>
        <authorList>
            <person name="Rhoads D."/>
            <person name="Shwani A."/>
            <person name="Adkins P."/>
            <person name="Calcutt M."/>
            <person name="Middleton J."/>
        </authorList>
    </citation>
    <scope>NUCLEOTIDE SEQUENCE</scope>
    <source>
        <strain evidence="8">1387</strain>
    </source>
</reference>
<sequence>MDQIHYDIILVDWMLPDTNGVDIIQRIRDGGNPVPIIMLTAKSQTADKVEGLIAGADGYVTKPFEFEELEARMLAVMKRYHAMDHHVKTIGNMTFDYQKHHVMKDGHILEFTQKEYQLLELLFFKCGCFKGLNY</sequence>
<evidence type="ECO:0000256" key="2">
    <source>
        <dbReference type="ARBA" id="ARBA00023012"/>
    </source>
</evidence>
<evidence type="ECO:0000259" key="7">
    <source>
        <dbReference type="PROSITE" id="PS50110"/>
    </source>
</evidence>
<dbReference type="GO" id="GO:0006355">
    <property type="term" value="P:regulation of DNA-templated transcription"/>
    <property type="evidence" value="ECO:0007669"/>
    <property type="project" value="TreeGrafter"/>
</dbReference>
<reference evidence="9 10" key="1">
    <citation type="submission" date="2017-04" db="EMBL/GenBank/DDBJ databases">
        <title>Staphylococcus agnetis, a potential pathogen in the broiler production.</title>
        <authorList>
            <person name="Poulsen L."/>
        </authorList>
    </citation>
    <scope>NUCLEOTIDE SEQUENCE [LARGE SCALE GENOMIC DNA]</scope>
    <source>
        <strain evidence="9 10">723_310714_2_2_spleen</strain>
    </source>
</reference>
<dbReference type="RefSeq" id="WP_060551830.1">
    <property type="nucleotide sequence ID" value="NZ_CP009623.1"/>
</dbReference>
<dbReference type="EMBL" id="WMFL01000009">
    <property type="protein sequence ID" value="NJI01327.1"/>
    <property type="molecule type" value="Genomic_DNA"/>
</dbReference>
<dbReference type="InterPro" id="IPR039420">
    <property type="entry name" value="WalR-like"/>
</dbReference>
<dbReference type="PROSITE" id="PS50110">
    <property type="entry name" value="RESPONSE_REGULATORY"/>
    <property type="match status" value="1"/>
</dbReference>
<evidence type="ECO:0000256" key="3">
    <source>
        <dbReference type="ARBA" id="ARBA00023015"/>
    </source>
</evidence>
<evidence type="ECO:0000313" key="9">
    <source>
        <dbReference type="EMBL" id="OTW30082.1"/>
    </source>
</evidence>
<evidence type="ECO:0000256" key="5">
    <source>
        <dbReference type="ARBA" id="ARBA00023163"/>
    </source>
</evidence>
<dbReference type="SUPFAM" id="SSF52172">
    <property type="entry name" value="CheY-like"/>
    <property type="match status" value="1"/>
</dbReference>
<dbReference type="InterPro" id="IPR001789">
    <property type="entry name" value="Sig_transdc_resp-reg_receiver"/>
</dbReference>
<dbReference type="GO" id="GO:0000156">
    <property type="term" value="F:phosphorelay response regulator activity"/>
    <property type="evidence" value="ECO:0007669"/>
    <property type="project" value="TreeGrafter"/>
</dbReference>
<keyword evidence="1 6" id="KW-0597">Phosphoprotein</keyword>
<keyword evidence="4 9" id="KW-0238">DNA-binding</keyword>
<protein>
    <submittedName>
        <fullName evidence="8 9">Response regulator</fullName>
    </submittedName>
</protein>
<keyword evidence="2" id="KW-0902">Two-component regulatory system</keyword>
<keyword evidence="3" id="KW-0805">Transcription regulation</keyword>
<dbReference type="OrthoDB" id="9790442at2"/>
<dbReference type="Proteomes" id="UP000195208">
    <property type="component" value="Unassembled WGS sequence"/>
</dbReference>
<name>A0A2T4MIH8_9STAP</name>
<dbReference type="EMBL" id="NEFX01000027">
    <property type="protein sequence ID" value="OTW30082.1"/>
    <property type="molecule type" value="Genomic_DNA"/>
</dbReference>
<dbReference type="SMART" id="SM00448">
    <property type="entry name" value="REC"/>
    <property type="match status" value="1"/>
</dbReference>
<feature type="modified residue" description="4-aspartylphosphate" evidence="6">
    <location>
        <position position="12"/>
    </location>
</feature>
<dbReference type="Pfam" id="PF00072">
    <property type="entry name" value="Response_reg"/>
    <property type="match status" value="1"/>
</dbReference>
<evidence type="ECO:0000256" key="4">
    <source>
        <dbReference type="ARBA" id="ARBA00023125"/>
    </source>
</evidence>
<dbReference type="InterPro" id="IPR011006">
    <property type="entry name" value="CheY-like_superfamily"/>
</dbReference>
<gene>
    <name evidence="9" type="ORF">B9M88_11805</name>
    <name evidence="8" type="ORF">GLV84_00300</name>
</gene>
<dbReference type="GO" id="GO:0032993">
    <property type="term" value="C:protein-DNA complex"/>
    <property type="evidence" value="ECO:0007669"/>
    <property type="project" value="TreeGrafter"/>
</dbReference>
<accession>A0A2T4MIH8</accession>
<dbReference type="Proteomes" id="UP000646308">
    <property type="component" value="Unassembled WGS sequence"/>
</dbReference>
<dbReference type="GO" id="GO:0005829">
    <property type="term" value="C:cytosol"/>
    <property type="evidence" value="ECO:0007669"/>
    <property type="project" value="TreeGrafter"/>
</dbReference>